<evidence type="ECO:0000313" key="2">
    <source>
        <dbReference type="EMBL" id="OBR41842.1"/>
    </source>
</evidence>
<protein>
    <recommendedName>
        <fullName evidence="4">O-antigen ligase</fullName>
    </recommendedName>
</protein>
<feature type="transmembrane region" description="Helical" evidence="1">
    <location>
        <begin position="118"/>
        <end position="136"/>
    </location>
</feature>
<feature type="transmembrane region" description="Helical" evidence="1">
    <location>
        <begin position="33"/>
        <end position="50"/>
    </location>
</feature>
<keyword evidence="1" id="KW-0472">Membrane</keyword>
<dbReference type="PANTHER" id="PTHR37422:SF13">
    <property type="entry name" value="LIPOPOLYSACCHARIDE BIOSYNTHESIS PROTEIN PA4999-RELATED"/>
    <property type="match status" value="1"/>
</dbReference>
<evidence type="ECO:0008006" key="4">
    <source>
        <dbReference type="Google" id="ProtNLM"/>
    </source>
</evidence>
<dbReference type="STRING" id="1836467.BTR34_08525"/>
<dbReference type="Proteomes" id="UP000092164">
    <property type="component" value="Unassembled WGS sequence"/>
</dbReference>
<name>A0A1B7ZEI2_9FLAO</name>
<gene>
    <name evidence="2" type="ORF">A9200_00175</name>
</gene>
<keyword evidence="1" id="KW-1133">Transmembrane helix</keyword>
<accession>A0A1B7ZEI2</accession>
<feature type="transmembrane region" description="Helical" evidence="1">
    <location>
        <begin position="228"/>
        <end position="246"/>
    </location>
</feature>
<feature type="transmembrane region" description="Helical" evidence="1">
    <location>
        <begin position="62"/>
        <end position="81"/>
    </location>
</feature>
<feature type="transmembrane region" description="Helical" evidence="1">
    <location>
        <begin position="156"/>
        <end position="179"/>
    </location>
</feature>
<comment type="caution">
    <text evidence="2">The sequence shown here is derived from an EMBL/GenBank/DDBJ whole genome shotgun (WGS) entry which is preliminary data.</text>
</comment>
<feature type="transmembrane region" description="Helical" evidence="1">
    <location>
        <begin position="186"/>
        <end position="216"/>
    </location>
</feature>
<reference evidence="3" key="1">
    <citation type="submission" date="2016-06" db="EMBL/GenBank/DDBJ databases">
        <authorList>
            <person name="Zhan P."/>
        </authorList>
    </citation>
    <scope>NUCLEOTIDE SEQUENCE [LARGE SCALE GENOMIC DNA]</scope>
    <source>
        <strain evidence="3">T28</strain>
    </source>
</reference>
<dbReference type="EMBL" id="LZFP01000001">
    <property type="protein sequence ID" value="OBR41842.1"/>
    <property type="molecule type" value="Genomic_DNA"/>
</dbReference>
<feature type="transmembrane region" description="Helical" evidence="1">
    <location>
        <begin position="325"/>
        <end position="345"/>
    </location>
</feature>
<dbReference type="KEGG" id="mart:BTR34_08525"/>
<feature type="transmembrane region" description="Helical" evidence="1">
    <location>
        <begin position="382"/>
        <end position="398"/>
    </location>
</feature>
<evidence type="ECO:0000256" key="1">
    <source>
        <dbReference type="SAM" id="Phobius"/>
    </source>
</evidence>
<sequence length="409" mass="46758">MILKKISLPKLSVSLLLLSLPLNFIAFSGLGNVYSSTLLIFTLFLLLVSVRFKRIFSKSDVLLSVVIFISLLLFTILNVLFDGGHGLKMQLIFAVIYFQSFLVFIISYYTLDKVKWDYIFKLYLFVGLLLFLRMAMEEPQNLFGFSAIRGERIEANFAGAVNNFALLIGLCVIISFFYIKNKTLKIIFSIASLFVLILTMSRGALLGTIITFFLVAFYDTDSKTLKNLLRISAAISFIAIVGLFYFDKIDLVVTTVQDRFLGVFSGEASVKQFSSGRGIILSDIYNNHFVHSSIFEFLFGHGMGSIEFTVNGAPYESSHNIFMDFAYRNGVLFLLSYMFFFLYLLYKFIQYRSKENLALFGIFVFLHFELLVNPYLFAVQMGWIYSFFLAGFLIRLKAQRNKNLESSIL</sequence>
<dbReference type="InterPro" id="IPR051533">
    <property type="entry name" value="WaaL-like"/>
</dbReference>
<evidence type="ECO:0000313" key="3">
    <source>
        <dbReference type="Proteomes" id="UP000092164"/>
    </source>
</evidence>
<organism evidence="2 3">
    <name type="scientific">Maribacter hydrothermalis</name>
    <dbReference type="NCBI Taxonomy" id="1836467"/>
    <lineage>
        <taxon>Bacteria</taxon>
        <taxon>Pseudomonadati</taxon>
        <taxon>Bacteroidota</taxon>
        <taxon>Flavobacteriia</taxon>
        <taxon>Flavobacteriales</taxon>
        <taxon>Flavobacteriaceae</taxon>
        <taxon>Maribacter</taxon>
    </lineage>
</organism>
<proteinExistence type="predicted"/>
<dbReference type="PANTHER" id="PTHR37422">
    <property type="entry name" value="TEICHURONIC ACID BIOSYNTHESIS PROTEIN TUAE"/>
    <property type="match status" value="1"/>
</dbReference>
<keyword evidence="1" id="KW-0812">Transmembrane</keyword>
<keyword evidence="3" id="KW-1185">Reference proteome</keyword>
<feature type="transmembrane region" description="Helical" evidence="1">
    <location>
        <begin position="87"/>
        <end position="111"/>
    </location>
</feature>
<dbReference type="AlphaFoldDB" id="A0A1B7ZEI2"/>